<proteinExistence type="predicted"/>
<gene>
    <name evidence="2" type="ORF">COCVIDRAFT_15878</name>
</gene>
<evidence type="ECO:0000313" key="3">
    <source>
        <dbReference type="Proteomes" id="UP000054337"/>
    </source>
</evidence>
<organism evidence="2 3">
    <name type="scientific">Bipolaris victoriae (strain FI3)</name>
    <name type="common">Victoria blight of oats agent</name>
    <name type="synonym">Cochliobolus victoriae</name>
    <dbReference type="NCBI Taxonomy" id="930091"/>
    <lineage>
        <taxon>Eukaryota</taxon>
        <taxon>Fungi</taxon>
        <taxon>Dikarya</taxon>
        <taxon>Ascomycota</taxon>
        <taxon>Pezizomycotina</taxon>
        <taxon>Dothideomycetes</taxon>
        <taxon>Pleosporomycetidae</taxon>
        <taxon>Pleosporales</taxon>
        <taxon>Pleosporineae</taxon>
        <taxon>Pleosporaceae</taxon>
        <taxon>Bipolaris</taxon>
    </lineage>
</organism>
<keyword evidence="3" id="KW-1185">Reference proteome</keyword>
<evidence type="ECO:0000313" key="2">
    <source>
        <dbReference type="EMBL" id="EUN27160.1"/>
    </source>
</evidence>
<accession>W7EMM0</accession>
<feature type="compositionally biased region" description="Acidic residues" evidence="1">
    <location>
        <begin position="496"/>
        <end position="506"/>
    </location>
</feature>
<name>W7EMM0_BIPV3</name>
<reference evidence="2 3" key="1">
    <citation type="journal article" date="2013" name="PLoS Genet.">
        <title>Comparative genome structure, secondary metabolite, and effector coding capacity across Cochliobolus pathogens.</title>
        <authorList>
            <person name="Condon B.J."/>
            <person name="Leng Y."/>
            <person name="Wu D."/>
            <person name="Bushley K.E."/>
            <person name="Ohm R.A."/>
            <person name="Otillar R."/>
            <person name="Martin J."/>
            <person name="Schackwitz W."/>
            <person name="Grimwood J."/>
            <person name="MohdZainudin N."/>
            <person name="Xue C."/>
            <person name="Wang R."/>
            <person name="Manning V.A."/>
            <person name="Dhillon B."/>
            <person name="Tu Z.J."/>
            <person name="Steffenson B.J."/>
            <person name="Salamov A."/>
            <person name="Sun H."/>
            <person name="Lowry S."/>
            <person name="LaButti K."/>
            <person name="Han J."/>
            <person name="Copeland A."/>
            <person name="Lindquist E."/>
            <person name="Barry K."/>
            <person name="Schmutz J."/>
            <person name="Baker S.E."/>
            <person name="Ciuffetti L.M."/>
            <person name="Grigoriev I.V."/>
            <person name="Zhong S."/>
            <person name="Turgeon B.G."/>
        </authorList>
    </citation>
    <scope>NUCLEOTIDE SEQUENCE [LARGE SCALE GENOMIC DNA]</scope>
    <source>
        <strain evidence="2 3">FI3</strain>
    </source>
</reference>
<dbReference type="RefSeq" id="XP_014556707.1">
    <property type="nucleotide sequence ID" value="XM_014701221.1"/>
</dbReference>
<feature type="region of interest" description="Disordered" evidence="1">
    <location>
        <begin position="532"/>
        <end position="566"/>
    </location>
</feature>
<evidence type="ECO:0000256" key="1">
    <source>
        <dbReference type="SAM" id="MobiDB-lite"/>
    </source>
</evidence>
<sequence length="566" mass="65294">MELSQAVTDNLEGDILSFLRLTTEVDDKACLAFIMEASLRALAQGQNLLNTIFGAFLTTQYIESGQLTKRDILDNYCTCPDTFTRANTDHYYDGNLLQVHQPYDVLKLIRNRVEAQHRYEVKAGAKPAWDIAEMSKMLSTRYSPLPNEWIDGYSGTNMSLKATIYHPESNMYRSKSSHHPYILSVEKPHNMCLDVKGKIALHYYDNDILTKNCINRVKGLKTNHPAEAIIRLLRAIRMFLNGFLFSFRSYPIPNTDSPWTDNEWNIILDDIRQIESDRGSGSMNQHKLMLPRMGKDGIPWPWPEITCPKDVDRFLVYQEFHGRLRTMTEMCNKHHTTDDSPATLFLEYIVQWFETGGKCHFFGFSMTAFRGHPTNFSFGRGLVQHIKDATSRNIQAGEPMRTGFMSLLPKNMATECDVPRRTVIFESWRANILRHHYPSSPAFTKILEDAILDLQDENDWYGPVGKLNDYAYVPMPMSYRRRTRWFDAFKSGEDEVEDWSDEDFDDGVGSNGYEEDDEEIDVLAEHEAEVQAVQNSGDLEEEPEGQQPRETILETRDEINSQYSED</sequence>
<dbReference type="AlphaFoldDB" id="W7EMM0"/>
<feature type="region of interest" description="Disordered" evidence="1">
    <location>
        <begin position="496"/>
        <end position="517"/>
    </location>
</feature>
<dbReference type="HOGENOM" id="CLU_481441_0_0_1"/>
<dbReference type="GeneID" id="26251737"/>
<dbReference type="EMBL" id="KI968732">
    <property type="protein sequence ID" value="EUN27160.1"/>
    <property type="molecule type" value="Genomic_DNA"/>
</dbReference>
<dbReference type="Proteomes" id="UP000054337">
    <property type="component" value="Unassembled WGS sequence"/>
</dbReference>
<protein>
    <submittedName>
        <fullName evidence="2">Uncharacterized protein</fullName>
    </submittedName>
</protein>